<dbReference type="Pfam" id="PF17921">
    <property type="entry name" value="Integrase_H2C2"/>
    <property type="match status" value="1"/>
</dbReference>
<reference evidence="7 8" key="1">
    <citation type="journal article" date="2021" name="Elife">
        <title>Chloroplast acquisition without the gene transfer in kleptoplastic sea slugs, Plakobranchus ocellatus.</title>
        <authorList>
            <person name="Maeda T."/>
            <person name="Takahashi S."/>
            <person name="Yoshida T."/>
            <person name="Shimamura S."/>
            <person name="Takaki Y."/>
            <person name="Nagai Y."/>
            <person name="Toyoda A."/>
            <person name="Suzuki Y."/>
            <person name="Arimoto A."/>
            <person name="Ishii H."/>
            <person name="Satoh N."/>
            <person name="Nishiyama T."/>
            <person name="Hasebe M."/>
            <person name="Maruyama T."/>
            <person name="Minagawa J."/>
            <person name="Obokata J."/>
            <person name="Shigenobu S."/>
        </authorList>
    </citation>
    <scope>NUCLEOTIDE SEQUENCE [LARGE SCALE GENOMIC DNA]</scope>
</reference>
<name>A0AAV4BS29_9GAST</name>
<protein>
    <submittedName>
        <fullName evidence="7">Reverse transcriptase</fullName>
    </submittedName>
</protein>
<dbReference type="InterPro" id="IPR038269">
    <property type="entry name" value="SCAN_sf"/>
</dbReference>
<dbReference type="GO" id="GO:0003964">
    <property type="term" value="F:RNA-directed DNA polymerase activity"/>
    <property type="evidence" value="ECO:0007669"/>
    <property type="project" value="UniProtKB-KW"/>
</dbReference>
<feature type="domain" description="CCHC-type" evidence="4">
    <location>
        <begin position="307"/>
        <end position="322"/>
    </location>
</feature>
<dbReference type="CDD" id="cd01647">
    <property type="entry name" value="RT_LTR"/>
    <property type="match status" value="1"/>
</dbReference>
<keyword evidence="8" id="KW-1185">Reference proteome</keyword>
<feature type="coiled-coil region" evidence="2">
    <location>
        <begin position="30"/>
        <end position="75"/>
    </location>
</feature>
<dbReference type="InterPro" id="IPR001878">
    <property type="entry name" value="Znf_CCHC"/>
</dbReference>
<dbReference type="Gene3D" id="4.10.60.10">
    <property type="entry name" value="Zinc finger, CCHC-type"/>
    <property type="match status" value="1"/>
</dbReference>
<dbReference type="GO" id="GO:0003676">
    <property type="term" value="F:nucleic acid binding"/>
    <property type="evidence" value="ECO:0007669"/>
    <property type="project" value="InterPro"/>
</dbReference>
<dbReference type="Pfam" id="PF00665">
    <property type="entry name" value="rve"/>
    <property type="match status" value="1"/>
</dbReference>
<dbReference type="Gene3D" id="1.10.340.70">
    <property type="match status" value="1"/>
</dbReference>
<keyword evidence="1" id="KW-0479">Metal-binding</keyword>
<dbReference type="GO" id="GO:0008270">
    <property type="term" value="F:zinc ion binding"/>
    <property type="evidence" value="ECO:0007669"/>
    <property type="project" value="UniProtKB-KW"/>
</dbReference>
<keyword evidence="7" id="KW-0548">Nucleotidyltransferase</keyword>
<dbReference type="FunFam" id="1.10.340.70:FF:000001">
    <property type="entry name" value="Retrovirus-related Pol polyprotein from transposon gypsy-like Protein"/>
    <property type="match status" value="1"/>
</dbReference>
<evidence type="ECO:0000259" key="5">
    <source>
        <dbReference type="PROSITE" id="PS50878"/>
    </source>
</evidence>
<dbReference type="PANTHER" id="PTHR37984">
    <property type="entry name" value="PROTEIN CBG26694"/>
    <property type="match status" value="1"/>
</dbReference>
<keyword evidence="7" id="KW-0808">Transferase</keyword>
<dbReference type="InterPro" id="IPR001584">
    <property type="entry name" value="Integrase_cat-core"/>
</dbReference>
<dbReference type="FunFam" id="3.30.420.10:FF:000032">
    <property type="entry name" value="Retrovirus-related Pol polyprotein from transposon 297-like Protein"/>
    <property type="match status" value="1"/>
</dbReference>
<dbReference type="SUPFAM" id="SSF57756">
    <property type="entry name" value="Retrovirus zinc finger-like domains"/>
    <property type="match status" value="1"/>
</dbReference>
<dbReference type="Gene3D" id="3.30.70.270">
    <property type="match status" value="1"/>
</dbReference>
<evidence type="ECO:0000256" key="1">
    <source>
        <dbReference type="PROSITE-ProRule" id="PRU00047"/>
    </source>
</evidence>
<proteinExistence type="predicted"/>
<evidence type="ECO:0000313" key="8">
    <source>
        <dbReference type="Proteomes" id="UP000735302"/>
    </source>
</evidence>
<keyword evidence="2" id="KW-0175">Coiled coil</keyword>
<dbReference type="Proteomes" id="UP000735302">
    <property type="component" value="Unassembled WGS sequence"/>
</dbReference>
<gene>
    <name evidence="7" type="ORF">PoB_004840500</name>
</gene>
<evidence type="ECO:0000256" key="2">
    <source>
        <dbReference type="SAM" id="Coils"/>
    </source>
</evidence>
<feature type="region of interest" description="Disordered" evidence="3">
    <location>
        <begin position="75"/>
        <end position="100"/>
    </location>
</feature>
<dbReference type="InterPro" id="IPR036397">
    <property type="entry name" value="RNaseH_sf"/>
</dbReference>
<keyword evidence="7" id="KW-0695">RNA-directed DNA polymerase</keyword>
<evidence type="ECO:0000313" key="7">
    <source>
        <dbReference type="EMBL" id="GFO21900.1"/>
    </source>
</evidence>
<feature type="region of interest" description="Disordered" evidence="3">
    <location>
        <begin position="360"/>
        <end position="380"/>
    </location>
</feature>
<comment type="caution">
    <text evidence="7">The sequence shown here is derived from an EMBL/GenBank/DDBJ whole genome shotgun (WGS) entry which is preliminary data.</text>
</comment>
<dbReference type="EMBL" id="BLXT01005304">
    <property type="protein sequence ID" value="GFO21900.1"/>
    <property type="molecule type" value="Genomic_DNA"/>
</dbReference>
<dbReference type="Pfam" id="PF00078">
    <property type="entry name" value="RVT_1"/>
    <property type="match status" value="1"/>
</dbReference>
<evidence type="ECO:0000256" key="3">
    <source>
        <dbReference type="SAM" id="MobiDB-lite"/>
    </source>
</evidence>
<dbReference type="PROSITE" id="PS50878">
    <property type="entry name" value="RT_POL"/>
    <property type="match status" value="1"/>
</dbReference>
<dbReference type="InterPro" id="IPR041588">
    <property type="entry name" value="Integrase_H2C2"/>
</dbReference>
<dbReference type="Gene3D" id="3.10.10.10">
    <property type="entry name" value="HIV Type 1 Reverse Transcriptase, subunit A, domain 1"/>
    <property type="match status" value="1"/>
</dbReference>
<organism evidence="7 8">
    <name type="scientific">Plakobranchus ocellatus</name>
    <dbReference type="NCBI Taxonomy" id="259542"/>
    <lineage>
        <taxon>Eukaryota</taxon>
        <taxon>Metazoa</taxon>
        <taxon>Spiralia</taxon>
        <taxon>Lophotrochozoa</taxon>
        <taxon>Mollusca</taxon>
        <taxon>Gastropoda</taxon>
        <taxon>Heterobranchia</taxon>
        <taxon>Euthyneura</taxon>
        <taxon>Panpulmonata</taxon>
        <taxon>Sacoglossa</taxon>
        <taxon>Placobranchoidea</taxon>
        <taxon>Plakobranchidae</taxon>
        <taxon>Plakobranchus</taxon>
    </lineage>
</organism>
<dbReference type="InterPro" id="IPR043128">
    <property type="entry name" value="Rev_trsase/Diguanyl_cyclase"/>
</dbReference>
<sequence>MADVEKQLQKLIKVGGEMGMHGEELRKWADKQLEDERQAKREEREALTSRIKEEREKIKEQAALAEKQIELERLRSVNSTPQAASPALSEGNPPARSSLVKSPRLPCFEEAKDQIDSYLLRFERYASVNGWNRSDWAIHLSALLKGKALDVYTRLSESEATAYDTVKTALLKRYNLTQDGFQERFRKCRPEQGERISQFKTRIVGYLNRWIELSGKDKGNPEDLTDLFVQEQLMSAFNRDLVVFLKERKPKSADELVDLAEKYVEAHGTNGAFSKGMTVLTNTEKGGSKSTPLGAAASSGTPANTLRCHRCNRLGHMKKDCRAKVQASVAITEKYCTFCHRRNHRVDECWEKKRKESRNNVAAIKRGAEPPSSDPENTHCPNHNHVELKCGCTLPMLSAACSGHVQTSPKMPVADGWVNGKRVKVLRDSGSSCVVIRRGLVKPQVEKIGKQQQVYVYLADGKAVPAPVTEAHLESPYFTGKVSALEMANPMYDVILGNIPGAKCPGISLPEPKPESKEICKPQEDVMAVETRAGKMRRTKPLMTSPPIDNAISVSGLKRLQKQDESLALCRKLADTGETRTSGKENRTKYGYDEKGILIRMFATGQRNVDDGSKQVVVPQTLRNRVMQAAHDSIVGGHLAAKKTTDKILSEFFWPNIWEDVKRYCQSCDQCQRSSPKGQTAKVPLSAVPLIDEPFSRVAVDLVGPIVPSSERGYKYILVLVDYCTRYPEAVPLKSITTEAVAEALVDIFSRVGIPKEILSDKGVQFTSDLMAEICRLLSIRQLTTSPYHPQCNGLVERFNATLKSMLKKLAADRPKDWDRYISAALFAYREAPQESLGFSPFHLLFGRPVRGLMTILRELWTKEIEDEEVKTTYQYVVNLKGKIEEVIKLAQQNLSSASARYKTHFDKRAKARSFDVGDKALILLPTKSNKLQLKWQGPFHVEKKVGDNNYIIDVNGRKRTYHANLLKKYYQRSDDLDQDNGILQCAVAAMVEEEAENDQEPRLETPTLKQTETLKDVVINSNLTQEQKDELKELLENFKDVMTDVPGRTNVYTYDLKLTSTTPIRKKPYPVPQALKETLREEIKAMLDAGIIEPSDSPYCSPAVVVKKKDGTNRHCVDFRGLNNVTEFDAEPMERLDDLFQQIGTESNFVSKIDLSKGYYQIPLAESAKPMTAFATELGLMQFKVLPFGLQGAPAAFSRMMRKVLSGLSNVKNYIDDIVVHHARWDDHVKGIQLVLKDSGMLD</sequence>
<dbReference type="InterPro" id="IPR036875">
    <property type="entry name" value="Znf_CCHC_sf"/>
</dbReference>
<accession>A0AAV4BS29</accession>
<dbReference type="InterPro" id="IPR000477">
    <property type="entry name" value="RT_dom"/>
</dbReference>
<dbReference type="PROSITE" id="PS50158">
    <property type="entry name" value="ZF_CCHC"/>
    <property type="match status" value="1"/>
</dbReference>
<dbReference type="PROSITE" id="PS50994">
    <property type="entry name" value="INTEGRASE"/>
    <property type="match status" value="1"/>
</dbReference>
<feature type="domain" description="Reverse transcriptase" evidence="5">
    <location>
        <begin position="1088"/>
        <end position="1244"/>
    </location>
</feature>
<dbReference type="CDD" id="cd00303">
    <property type="entry name" value="retropepsin_like"/>
    <property type="match status" value="1"/>
</dbReference>
<dbReference type="Gene3D" id="1.10.4020.10">
    <property type="entry name" value="DNA breaking-rejoining enzymes"/>
    <property type="match status" value="1"/>
</dbReference>
<dbReference type="SUPFAM" id="SSF56672">
    <property type="entry name" value="DNA/RNA polymerases"/>
    <property type="match status" value="1"/>
</dbReference>
<keyword evidence="1" id="KW-0862">Zinc</keyword>
<dbReference type="GO" id="GO:0015074">
    <property type="term" value="P:DNA integration"/>
    <property type="evidence" value="ECO:0007669"/>
    <property type="project" value="InterPro"/>
</dbReference>
<feature type="domain" description="Integrase catalytic" evidence="6">
    <location>
        <begin position="690"/>
        <end position="849"/>
    </location>
</feature>
<dbReference type="SUPFAM" id="SSF47353">
    <property type="entry name" value="Retrovirus capsid dimerization domain-like"/>
    <property type="match status" value="1"/>
</dbReference>
<dbReference type="Gene3D" id="3.30.420.10">
    <property type="entry name" value="Ribonuclease H-like superfamily/Ribonuclease H"/>
    <property type="match status" value="1"/>
</dbReference>
<keyword evidence="1" id="KW-0863">Zinc-finger</keyword>
<dbReference type="SMART" id="SM00343">
    <property type="entry name" value="ZnF_C2HC"/>
    <property type="match status" value="2"/>
</dbReference>
<dbReference type="PANTHER" id="PTHR37984:SF15">
    <property type="entry name" value="INTEGRASE CATALYTIC DOMAIN-CONTAINING PROTEIN"/>
    <property type="match status" value="1"/>
</dbReference>
<dbReference type="AlphaFoldDB" id="A0AAV4BS29"/>
<dbReference type="SUPFAM" id="SSF53098">
    <property type="entry name" value="Ribonuclease H-like"/>
    <property type="match status" value="1"/>
</dbReference>
<dbReference type="InterPro" id="IPR050951">
    <property type="entry name" value="Retrovirus_Pol_polyprotein"/>
</dbReference>
<dbReference type="InterPro" id="IPR043502">
    <property type="entry name" value="DNA/RNA_pol_sf"/>
</dbReference>
<evidence type="ECO:0000259" key="6">
    <source>
        <dbReference type="PROSITE" id="PS50994"/>
    </source>
</evidence>
<dbReference type="InterPro" id="IPR012337">
    <property type="entry name" value="RNaseH-like_sf"/>
</dbReference>
<evidence type="ECO:0000259" key="4">
    <source>
        <dbReference type="PROSITE" id="PS50158"/>
    </source>
</evidence>